<dbReference type="InterPro" id="IPR029044">
    <property type="entry name" value="Nucleotide-diphossugar_trans"/>
</dbReference>
<name>A0A0B1ZVM2_9SPHN</name>
<evidence type="ECO:0000259" key="4">
    <source>
        <dbReference type="Pfam" id="PF00535"/>
    </source>
</evidence>
<evidence type="ECO:0000256" key="1">
    <source>
        <dbReference type="ARBA" id="ARBA00006739"/>
    </source>
</evidence>
<keyword evidence="3 5" id="KW-0808">Transferase</keyword>
<dbReference type="Proteomes" id="UP000031057">
    <property type="component" value="Unassembled WGS sequence"/>
</dbReference>
<dbReference type="AlphaFoldDB" id="A0A0B1ZVM2"/>
<dbReference type="Gene3D" id="3.90.550.10">
    <property type="entry name" value="Spore Coat Polysaccharide Biosynthesis Protein SpsA, Chain A"/>
    <property type="match status" value="1"/>
</dbReference>
<keyword evidence="6" id="KW-1185">Reference proteome</keyword>
<reference evidence="5 6" key="1">
    <citation type="submission" date="2014-10" db="EMBL/GenBank/DDBJ databases">
        <title>Genome sequence of Novosphingobium malaysiense MUSC 273(T).</title>
        <authorList>
            <person name="Lee L.-H."/>
        </authorList>
    </citation>
    <scope>NUCLEOTIDE SEQUENCE [LARGE SCALE GENOMIC DNA]</scope>
    <source>
        <strain evidence="5 6">MUSC 273</strain>
    </source>
</reference>
<sequence>MRIFVVVATLGRAALVCRTVDLLADQTRPPDGIVVASVSPDDVAGIDRSRGRAEVIYSEKGLCRQRNRALSALEGRADVVVFFDDDFVPAPDYIANVEALFSADETLVGITAELLADGVLQGGFSIEAAQAIIADRPCRFPPQITDRHELYGCNMAIRVVAAEGLRFDENLPLYGWQEDVDFTNRLGRRGRMVAASSVTGVHLGVSGGRTSGKRLGYSQVANVVYLKRKGTMRPDLGNRLMTRNLFANAIRSIRPEPSIDRRGRLLGNMMAIVDSLRGQVDPRKILEM</sequence>
<dbReference type="PANTHER" id="PTHR43179">
    <property type="entry name" value="RHAMNOSYLTRANSFERASE WBBL"/>
    <property type="match status" value="1"/>
</dbReference>
<dbReference type="GO" id="GO:0016757">
    <property type="term" value="F:glycosyltransferase activity"/>
    <property type="evidence" value="ECO:0007669"/>
    <property type="project" value="UniProtKB-KW"/>
</dbReference>
<dbReference type="STRING" id="1348853.LK12_02590"/>
<dbReference type="Pfam" id="PF00535">
    <property type="entry name" value="Glycos_transf_2"/>
    <property type="match status" value="1"/>
</dbReference>
<dbReference type="RefSeq" id="WP_039278972.1">
    <property type="nucleotide sequence ID" value="NZ_JTDI01000001.1"/>
</dbReference>
<protein>
    <submittedName>
        <fullName evidence="5">Glycosyl transferase family 2</fullName>
    </submittedName>
</protein>
<evidence type="ECO:0000313" key="6">
    <source>
        <dbReference type="Proteomes" id="UP000031057"/>
    </source>
</evidence>
<accession>A0A0B1ZVM2</accession>
<feature type="domain" description="Glycosyltransferase 2-like" evidence="4">
    <location>
        <begin position="5"/>
        <end position="106"/>
    </location>
</feature>
<dbReference type="OrthoDB" id="8404680at2"/>
<comment type="similarity">
    <text evidence="1">Belongs to the glycosyltransferase 2 family.</text>
</comment>
<keyword evidence="2" id="KW-0328">Glycosyltransferase</keyword>
<dbReference type="PANTHER" id="PTHR43179:SF12">
    <property type="entry name" value="GALACTOFURANOSYLTRANSFERASE GLFT2"/>
    <property type="match status" value="1"/>
</dbReference>
<dbReference type="InterPro" id="IPR001173">
    <property type="entry name" value="Glyco_trans_2-like"/>
</dbReference>
<proteinExistence type="inferred from homology"/>
<evidence type="ECO:0000313" key="5">
    <source>
        <dbReference type="EMBL" id="KHK93228.1"/>
    </source>
</evidence>
<gene>
    <name evidence="5" type="ORF">LK12_02590</name>
</gene>
<organism evidence="5 6">
    <name type="scientific">Novosphingobium malaysiense</name>
    <dbReference type="NCBI Taxonomy" id="1348853"/>
    <lineage>
        <taxon>Bacteria</taxon>
        <taxon>Pseudomonadati</taxon>
        <taxon>Pseudomonadota</taxon>
        <taxon>Alphaproteobacteria</taxon>
        <taxon>Sphingomonadales</taxon>
        <taxon>Sphingomonadaceae</taxon>
        <taxon>Novosphingobium</taxon>
    </lineage>
</organism>
<dbReference type="EMBL" id="JTDI01000001">
    <property type="protein sequence ID" value="KHK93228.1"/>
    <property type="molecule type" value="Genomic_DNA"/>
</dbReference>
<dbReference type="SUPFAM" id="SSF53448">
    <property type="entry name" value="Nucleotide-diphospho-sugar transferases"/>
    <property type="match status" value="1"/>
</dbReference>
<evidence type="ECO:0000256" key="3">
    <source>
        <dbReference type="ARBA" id="ARBA00022679"/>
    </source>
</evidence>
<evidence type="ECO:0000256" key="2">
    <source>
        <dbReference type="ARBA" id="ARBA00022676"/>
    </source>
</evidence>
<comment type="caution">
    <text evidence="5">The sequence shown here is derived from an EMBL/GenBank/DDBJ whole genome shotgun (WGS) entry which is preliminary data.</text>
</comment>